<dbReference type="EMBL" id="LVHI01000038">
    <property type="protein sequence ID" value="OAK51536.1"/>
    <property type="molecule type" value="Genomic_DNA"/>
</dbReference>
<dbReference type="SMART" id="SM00347">
    <property type="entry name" value="HTH_MARR"/>
    <property type="match status" value="1"/>
</dbReference>
<evidence type="ECO:0000259" key="1">
    <source>
        <dbReference type="PROSITE" id="PS50995"/>
    </source>
</evidence>
<dbReference type="PROSITE" id="PS50995">
    <property type="entry name" value="HTH_MARR_2"/>
    <property type="match status" value="1"/>
</dbReference>
<dbReference type="InterPro" id="IPR000835">
    <property type="entry name" value="HTH_MarR-typ"/>
</dbReference>
<dbReference type="Pfam" id="PF01047">
    <property type="entry name" value="MarR"/>
    <property type="match status" value="1"/>
</dbReference>
<feature type="domain" description="HTH marR-type" evidence="1">
    <location>
        <begin position="14"/>
        <end position="154"/>
    </location>
</feature>
<dbReference type="Proteomes" id="UP000077519">
    <property type="component" value="Unassembled WGS sequence"/>
</dbReference>
<dbReference type="InterPro" id="IPR036388">
    <property type="entry name" value="WH-like_DNA-bd_sf"/>
</dbReference>
<name>A0A177Y7N9_9NOCA</name>
<comment type="caution">
    <text evidence="2">The sequence shown here is derived from an EMBL/GenBank/DDBJ whole genome shotgun (WGS) entry which is preliminary data.</text>
</comment>
<evidence type="ECO:0000313" key="3">
    <source>
        <dbReference type="Proteomes" id="UP000077519"/>
    </source>
</evidence>
<dbReference type="SUPFAM" id="SSF46785">
    <property type="entry name" value="Winged helix' DNA-binding domain"/>
    <property type="match status" value="1"/>
</dbReference>
<dbReference type="InterPro" id="IPR036390">
    <property type="entry name" value="WH_DNA-bd_sf"/>
</dbReference>
<dbReference type="PANTHER" id="PTHR39515">
    <property type="entry name" value="CONSERVED PROTEIN"/>
    <property type="match status" value="1"/>
</dbReference>
<gene>
    <name evidence="2" type="ORF">A3K89_11425</name>
</gene>
<sequence length="157" mass="17137">MYYGRVTSPRTPGPDALASVLHDLSWTVQRLDPVEDLGIERIPAPELTILKEVDRSPGIGITALAELLAMQQSNVSAAVKSLVQRGLLARTPSPEDRRVAQLNVTEQMVRNRTKIEAAWSSRITEALAHLPEDAAAQLVSAAPALELLMNELREPGR</sequence>
<proteinExistence type="predicted"/>
<dbReference type="GO" id="GO:0003700">
    <property type="term" value="F:DNA-binding transcription factor activity"/>
    <property type="evidence" value="ECO:0007669"/>
    <property type="project" value="InterPro"/>
</dbReference>
<dbReference type="AlphaFoldDB" id="A0A177Y7N9"/>
<dbReference type="Gene3D" id="1.10.10.10">
    <property type="entry name" value="Winged helix-like DNA-binding domain superfamily/Winged helix DNA-binding domain"/>
    <property type="match status" value="1"/>
</dbReference>
<organism evidence="2 3">
    <name type="scientific">Rhodococcoides kyotonense</name>
    <dbReference type="NCBI Taxonomy" id="398843"/>
    <lineage>
        <taxon>Bacteria</taxon>
        <taxon>Bacillati</taxon>
        <taxon>Actinomycetota</taxon>
        <taxon>Actinomycetes</taxon>
        <taxon>Mycobacteriales</taxon>
        <taxon>Nocardiaceae</taxon>
        <taxon>Rhodococcoides</taxon>
    </lineage>
</organism>
<accession>A0A177Y7N9</accession>
<keyword evidence="3" id="KW-1185">Reference proteome</keyword>
<protein>
    <recommendedName>
        <fullName evidence="1">HTH marR-type domain-containing protein</fullName>
    </recommendedName>
</protein>
<reference evidence="2 3" key="1">
    <citation type="submission" date="2016-03" db="EMBL/GenBank/DDBJ databases">
        <title>Genome sequence of Rhodococcus kyotonensis KB10.</title>
        <authorList>
            <person name="Jeong H."/>
            <person name="Hong C.E."/>
            <person name="Jo S.H."/>
            <person name="Park J.M."/>
        </authorList>
    </citation>
    <scope>NUCLEOTIDE SEQUENCE [LARGE SCALE GENOMIC DNA]</scope>
    <source>
        <strain evidence="2 3">KB10</strain>
    </source>
</reference>
<dbReference type="PANTHER" id="PTHR39515:SF2">
    <property type="entry name" value="HTH-TYPE TRANSCRIPTIONAL REGULATOR RV0880"/>
    <property type="match status" value="1"/>
</dbReference>
<dbReference type="InterPro" id="IPR052526">
    <property type="entry name" value="HTH-type_Bedaq_tolerance"/>
</dbReference>
<evidence type="ECO:0000313" key="2">
    <source>
        <dbReference type="EMBL" id="OAK51536.1"/>
    </source>
</evidence>